<dbReference type="Pfam" id="PF11700">
    <property type="entry name" value="ATG22"/>
    <property type="match status" value="2"/>
</dbReference>
<protein>
    <submittedName>
        <fullName evidence="8">MFS transporter</fullName>
    </submittedName>
</protein>
<evidence type="ECO:0000256" key="1">
    <source>
        <dbReference type="ARBA" id="ARBA00004127"/>
    </source>
</evidence>
<dbReference type="AlphaFoldDB" id="A0A7G9LC13"/>
<accession>A0A7G9LC13</accession>
<keyword evidence="3 6" id="KW-0812">Transmembrane</keyword>
<dbReference type="InterPro" id="IPR036259">
    <property type="entry name" value="MFS_trans_sf"/>
</dbReference>
<proteinExistence type="predicted"/>
<reference evidence="8 9" key="1">
    <citation type="submission" date="2020-08" db="EMBL/GenBank/DDBJ databases">
        <title>Polaribacter sp. L12M9 isolated from gut of the Korean scallop.</title>
        <authorList>
            <person name="Jeong Y.S."/>
        </authorList>
    </citation>
    <scope>NUCLEOTIDE SEQUENCE [LARGE SCALE GENOMIC DNA]</scope>
    <source>
        <strain evidence="8 9">L12M9</strain>
    </source>
</reference>
<feature type="transmembrane region" description="Helical" evidence="6">
    <location>
        <begin position="90"/>
        <end position="108"/>
    </location>
</feature>
<gene>
    <name evidence="8" type="ORF">H9W90_03320</name>
</gene>
<feature type="transmembrane region" description="Helical" evidence="6">
    <location>
        <begin position="214"/>
        <end position="234"/>
    </location>
</feature>
<feature type="domain" description="Major facilitator superfamily (MFS) profile" evidence="7">
    <location>
        <begin position="270"/>
        <end position="458"/>
    </location>
</feature>
<feature type="transmembrane region" description="Helical" evidence="6">
    <location>
        <begin position="432"/>
        <end position="451"/>
    </location>
</feature>
<keyword evidence="4 6" id="KW-1133">Transmembrane helix</keyword>
<feature type="transmembrane region" description="Helical" evidence="6">
    <location>
        <begin position="301"/>
        <end position="325"/>
    </location>
</feature>
<evidence type="ECO:0000256" key="4">
    <source>
        <dbReference type="ARBA" id="ARBA00022989"/>
    </source>
</evidence>
<comment type="subcellular location">
    <subcellularLocation>
        <location evidence="1">Endomembrane system</location>
        <topology evidence="1">Multi-pass membrane protein</topology>
    </subcellularLocation>
</comment>
<feature type="transmembrane region" description="Helical" evidence="6">
    <location>
        <begin position="404"/>
        <end position="426"/>
    </location>
</feature>
<organism evidence="8 9">
    <name type="scientific">Polaribacter pectinis</name>
    <dbReference type="NCBI Taxonomy" id="2738844"/>
    <lineage>
        <taxon>Bacteria</taxon>
        <taxon>Pseudomonadati</taxon>
        <taxon>Bacteroidota</taxon>
        <taxon>Flavobacteriia</taxon>
        <taxon>Flavobacteriales</taxon>
        <taxon>Flavobacteriaceae</taxon>
    </lineage>
</organism>
<dbReference type="Gene3D" id="1.20.1250.20">
    <property type="entry name" value="MFS general substrate transporter like domains"/>
    <property type="match status" value="1"/>
</dbReference>
<dbReference type="InterPro" id="IPR024671">
    <property type="entry name" value="Atg22-like"/>
</dbReference>
<dbReference type="PANTHER" id="PTHR23519:SF1">
    <property type="entry name" value="AUTOPHAGY-RELATED PROTEIN 22"/>
    <property type="match status" value="1"/>
</dbReference>
<feature type="transmembrane region" description="Helical" evidence="6">
    <location>
        <begin position="21"/>
        <end position="39"/>
    </location>
</feature>
<keyword evidence="5 6" id="KW-0472">Membrane</keyword>
<dbReference type="InterPro" id="IPR050495">
    <property type="entry name" value="ATG22/LtaA_families"/>
</dbReference>
<evidence type="ECO:0000313" key="8">
    <source>
        <dbReference type="EMBL" id="QNM86162.1"/>
    </source>
</evidence>
<evidence type="ECO:0000259" key="7">
    <source>
        <dbReference type="PROSITE" id="PS50850"/>
    </source>
</evidence>
<keyword evidence="2" id="KW-0813">Transport</keyword>
<feature type="transmembrane region" description="Helical" evidence="6">
    <location>
        <begin position="156"/>
        <end position="176"/>
    </location>
</feature>
<dbReference type="EMBL" id="CP060695">
    <property type="protein sequence ID" value="QNM86162.1"/>
    <property type="molecule type" value="Genomic_DNA"/>
</dbReference>
<name>A0A7G9LC13_9FLAO</name>
<dbReference type="KEGG" id="ppec:H9W90_03320"/>
<dbReference type="RefSeq" id="WP_187483045.1">
    <property type="nucleotide sequence ID" value="NZ_CP060695.1"/>
</dbReference>
<feature type="transmembrane region" description="Helical" evidence="6">
    <location>
        <begin position="366"/>
        <end position="383"/>
    </location>
</feature>
<feature type="transmembrane region" description="Helical" evidence="6">
    <location>
        <begin position="337"/>
        <end position="354"/>
    </location>
</feature>
<feature type="transmembrane region" description="Helical" evidence="6">
    <location>
        <begin position="59"/>
        <end position="78"/>
    </location>
</feature>
<dbReference type="InterPro" id="IPR020846">
    <property type="entry name" value="MFS_dom"/>
</dbReference>
<sequence>MLKIGDKKLINAWAFYDWANSVYSLVISTAVFPLFYSAITDGKTVNFLWMKWDYPDTLYSYALSFSFLVVAFMSPILSAIADYTGNKLKFMKFFCWLGGLSVISMYFFEDISTAWVGIICTVLASIGFWSSIVFYNSYLPEVAHPEQQDAASAKGFIHGYIGSIILLLFSLGMILYPATFGFDLSIPDTILANGNEAEITAALESAKDAASLKAMRISFVMVGLWWIGFAQITFKKLPNNVHNRKPEKDYIWKGFKELKKVWYELKNYPTLRNFLIAFFLLSVGVQIIILLATIFGSSELGLGTINLIVTVLLIQVVAIFGAWFFSRLSSKVGNLKAIKITIFIWILVCFSAFLLEKDLPNVDLYFYALGGLLGLVLGAIQSLTRSTYSKLLPKTHDNATYFSFYDVTEKIAIVLGTFVFGFLIYLTDSMQWSVLSLALFFVASLIVLSRLKKTEHVR</sequence>
<evidence type="ECO:0000256" key="2">
    <source>
        <dbReference type="ARBA" id="ARBA00022448"/>
    </source>
</evidence>
<evidence type="ECO:0000256" key="3">
    <source>
        <dbReference type="ARBA" id="ARBA00022692"/>
    </source>
</evidence>
<dbReference type="PANTHER" id="PTHR23519">
    <property type="entry name" value="AUTOPHAGY-RELATED PROTEIN 22"/>
    <property type="match status" value="1"/>
</dbReference>
<dbReference type="SUPFAM" id="SSF103473">
    <property type="entry name" value="MFS general substrate transporter"/>
    <property type="match status" value="1"/>
</dbReference>
<keyword evidence="9" id="KW-1185">Reference proteome</keyword>
<dbReference type="PROSITE" id="PS50850">
    <property type="entry name" value="MFS"/>
    <property type="match status" value="1"/>
</dbReference>
<dbReference type="GO" id="GO:0022857">
    <property type="term" value="F:transmembrane transporter activity"/>
    <property type="evidence" value="ECO:0007669"/>
    <property type="project" value="InterPro"/>
</dbReference>
<evidence type="ECO:0000313" key="9">
    <source>
        <dbReference type="Proteomes" id="UP000515808"/>
    </source>
</evidence>
<dbReference type="Proteomes" id="UP000515808">
    <property type="component" value="Chromosome"/>
</dbReference>
<feature type="transmembrane region" description="Helical" evidence="6">
    <location>
        <begin position="274"/>
        <end position="295"/>
    </location>
</feature>
<evidence type="ECO:0000256" key="6">
    <source>
        <dbReference type="SAM" id="Phobius"/>
    </source>
</evidence>
<feature type="transmembrane region" description="Helical" evidence="6">
    <location>
        <begin position="114"/>
        <end position="135"/>
    </location>
</feature>
<evidence type="ECO:0000256" key="5">
    <source>
        <dbReference type="ARBA" id="ARBA00023136"/>
    </source>
</evidence>
<dbReference type="GO" id="GO:0012505">
    <property type="term" value="C:endomembrane system"/>
    <property type="evidence" value="ECO:0007669"/>
    <property type="project" value="UniProtKB-SubCell"/>
</dbReference>